<reference evidence="1 2" key="1">
    <citation type="submission" date="2013-11" db="EMBL/GenBank/DDBJ databases">
        <title>Opisthorchis viverrini - life in the bile duct.</title>
        <authorList>
            <person name="Young N.D."/>
            <person name="Nagarajan N."/>
            <person name="Lin S.J."/>
            <person name="Korhonen P.K."/>
            <person name="Jex A.R."/>
            <person name="Hall R.S."/>
            <person name="Safavi-Hemami H."/>
            <person name="Kaewkong W."/>
            <person name="Bertrand D."/>
            <person name="Gao S."/>
            <person name="Seet Q."/>
            <person name="Wongkham S."/>
            <person name="Teh B.T."/>
            <person name="Wongkham C."/>
            <person name="Intapan P.M."/>
            <person name="Maleewong W."/>
            <person name="Yang X."/>
            <person name="Hu M."/>
            <person name="Wang Z."/>
            <person name="Hofmann A."/>
            <person name="Sternberg P.W."/>
            <person name="Tan P."/>
            <person name="Wang J."/>
            <person name="Gasser R.B."/>
        </authorList>
    </citation>
    <scope>NUCLEOTIDE SEQUENCE [LARGE SCALE GENOMIC DNA]</scope>
</reference>
<protein>
    <submittedName>
        <fullName evidence="1">Uncharacterized protein</fullName>
    </submittedName>
</protein>
<accession>A0A074YY64</accession>
<dbReference type="RefSeq" id="XP_009178126.1">
    <property type="nucleotide sequence ID" value="XM_009179862.1"/>
</dbReference>
<dbReference type="EMBL" id="KL609809">
    <property type="protein sequence ID" value="KER18127.1"/>
    <property type="molecule type" value="Genomic_DNA"/>
</dbReference>
<proteinExistence type="predicted"/>
<evidence type="ECO:0000313" key="1">
    <source>
        <dbReference type="EMBL" id="KER18127.1"/>
    </source>
</evidence>
<dbReference type="GeneID" id="20330442"/>
<dbReference type="AlphaFoldDB" id="A0A074YY64"/>
<sequence length="50" mass="5683">GKVTDLQKQFEAQFKAGQVVNEELKLARQHVREAESDKCQLETEVLGLKL</sequence>
<organism evidence="1 2">
    <name type="scientific">Opisthorchis viverrini</name>
    <name type="common">Southeast Asian liver fluke</name>
    <dbReference type="NCBI Taxonomy" id="6198"/>
    <lineage>
        <taxon>Eukaryota</taxon>
        <taxon>Metazoa</taxon>
        <taxon>Spiralia</taxon>
        <taxon>Lophotrochozoa</taxon>
        <taxon>Platyhelminthes</taxon>
        <taxon>Trematoda</taxon>
        <taxon>Digenea</taxon>
        <taxon>Opisthorchiida</taxon>
        <taxon>Opisthorchiata</taxon>
        <taxon>Opisthorchiidae</taxon>
        <taxon>Opisthorchis</taxon>
    </lineage>
</organism>
<keyword evidence="2" id="KW-1185">Reference proteome</keyword>
<name>A0A074YY64_OPIVI</name>
<feature type="non-terminal residue" evidence="1">
    <location>
        <position position="50"/>
    </location>
</feature>
<feature type="non-terminal residue" evidence="1">
    <location>
        <position position="1"/>
    </location>
</feature>
<gene>
    <name evidence="1" type="ORF">T265_16277</name>
</gene>
<dbReference type="OrthoDB" id="5832575at2759"/>
<dbReference type="CTD" id="20330442"/>
<evidence type="ECO:0000313" key="2">
    <source>
        <dbReference type="Proteomes" id="UP000054324"/>
    </source>
</evidence>
<dbReference type="KEGG" id="ovi:T265_16277"/>
<dbReference type="Proteomes" id="UP000054324">
    <property type="component" value="Unassembled WGS sequence"/>
</dbReference>